<dbReference type="AlphaFoldDB" id="A0A1U8KSZ2"/>
<dbReference type="InterPro" id="IPR005162">
    <property type="entry name" value="Retrotrans_gag_dom"/>
</dbReference>
<evidence type="ECO:0000313" key="2">
    <source>
        <dbReference type="Proteomes" id="UP000818029"/>
    </source>
</evidence>
<accession>A0A1U8KSZ2</accession>
<keyword evidence="2" id="KW-1185">Reference proteome</keyword>
<protein>
    <recommendedName>
        <fullName evidence="1">Retrotransposon gag domain-containing protein</fullName>
    </recommendedName>
</protein>
<dbReference type="PANTHER" id="PTHR34482:SF36">
    <property type="entry name" value="RETROTRANSPOSON GAG DOMAIN-CONTAINING PROTEIN"/>
    <property type="match status" value="1"/>
</dbReference>
<sequence>MTERLRSNGAEIFRGITRVTPNVVEYRIESTERIMDDLNCTSEQKLKGKYVEASYVDSWRREFLNLTQGDKPVVEYKSEFLRLSRYACGMVATEYERCVHFEDDFKDDLRVLIAPQRERDFAWLVEKAKIVKDVKHAERQNRKTDMARSKKPCAICGRRHQGECWKQIGVCLRCGSLEHCIRDCPRRPDQMQATGMGTVQPPRGF</sequence>
<dbReference type="OrthoDB" id="1751882at2759"/>
<evidence type="ECO:0000259" key="1">
    <source>
        <dbReference type="Pfam" id="PF03732"/>
    </source>
</evidence>
<proteinExistence type="predicted"/>
<reference evidence="3" key="2">
    <citation type="submission" date="2025-08" db="UniProtKB">
        <authorList>
            <consortium name="RefSeq"/>
        </authorList>
    </citation>
    <scope>IDENTIFICATION</scope>
</reference>
<dbReference type="PaxDb" id="3635-A0A1U8KSZ2"/>
<gene>
    <name evidence="3" type="primary">LOC107920385</name>
</gene>
<dbReference type="PANTHER" id="PTHR34482">
    <property type="entry name" value="DNA DAMAGE-INDUCIBLE PROTEIN 1-LIKE"/>
    <property type="match status" value="1"/>
</dbReference>
<dbReference type="RefSeq" id="XP_016705575.1">
    <property type="nucleotide sequence ID" value="XM_016850086.1"/>
</dbReference>
<dbReference type="Pfam" id="PF03732">
    <property type="entry name" value="Retrotrans_gag"/>
    <property type="match status" value="1"/>
</dbReference>
<dbReference type="GeneID" id="107920385"/>
<reference evidence="2" key="1">
    <citation type="journal article" date="2020" name="Nat. Genet.">
        <title>Genomic diversifications of five Gossypium allopolyploid species and their impact on cotton improvement.</title>
        <authorList>
            <person name="Chen Z.J."/>
            <person name="Sreedasyam A."/>
            <person name="Ando A."/>
            <person name="Song Q."/>
            <person name="De Santiago L.M."/>
            <person name="Hulse-Kemp A.M."/>
            <person name="Ding M."/>
            <person name="Ye W."/>
            <person name="Kirkbride R.C."/>
            <person name="Jenkins J."/>
            <person name="Plott C."/>
            <person name="Lovell J."/>
            <person name="Lin Y.M."/>
            <person name="Vaughn R."/>
            <person name="Liu B."/>
            <person name="Simpson S."/>
            <person name="Scheffler B.E."/>
            <person name="Wen L."/>
            <person name="Saski C.A."/>
            <person name="Grover C.E."/>
            <person name="Hu G."/>
            <person name="Conover J.L."/>
            <person name="Carlson J.W."/>
            <person name="Shu S."/>
            <person name="Boston L.B."/>
            <person name="Williams M."/>
            <person name="Peterson D.G."/>
            <person name="McGee K."/>
            <person name="Jones D.C."/>
            <person name="Wendel J.F."/>
            <person name="Stelly D.M."/>
            <person name="Grimwood J."/>
            <person name="Schmutz J."/>
        </authorList>
    </citation>
    <scope>NUCLEOTIDE SEQUENCE [LARGE SCALE GENOMIC DNA]</scope>
    <source>
        <strain evidence="2">cv. TM-1</strain>
    </source>
</reference>
<organism evidence="2 3">
    <name type="scientific">Gossypium hirsutum</name>
    <name type="common">Upland cotton</name>
    <name type="synonym">Gossypium mexicanum</name>
    <dbReference type="NCBI Taxonomy" id="3635"/>
    <lineage>
        <taxon>Eukaryota</taxon>
        <taxon>Viridiplantae</taxon>
        <taxon>Streptophyta</taxon>
        <taxon>Embryophyta</taxon>
        <taxon>Tracheophyta</taxon>
        <taxon>Spermatophyta</taxon>
        <taxon>Magnoliopsida</taxon>
        <taxon>eudicotyledons</taxon>
        <taxon>Gunneridae</taxon>
        <taxon>Pentapetalae</taxon>
        <taxon>rosids</taxon>
        <taxon>malvids</taxon>
        <taxon>Malvales</taxon>
        <taxon>Malvaceae</taxon>
        <taxon>Malvoideae</taxon>
        <taxon>Gossypium</taxon>
    </lineage>
</organism>
<dbReference type="Proteomes" id="UP000818029">
    <property type="component" value="Chromosome A01"/>
</dbReference>
<dbReference type="KEGG" id="ghi:107920385"/>
<evidence type="ECO:0000313" key="3">
    <source>
        <dbReference type="RefSeq" id="XP_016705575.1"/>
    </source>
</evidence>
<feature type="domain" description="Retrotransposon gag" evidence="1">
    <location>
        <begin position="44"/>
        <end position="91"/>
    </location>
</feature>
<name>A0A1U8KSZ2_GOSHI</name>